<dbReference type="InterPro" id="IPR058624">
    <property type="entry name" value="MdtA-like_HH"/>
</dbReference>
<sequence>MPSALRSCALGSCAFVVAMLLAAPSFGQAPAGGPPSVGVVPARTKAVTETTEINGRVQAIGRVDLVARVSAWLQDQLFAEGAEVKQGDLLFRLEQPPFQADVEAKRAAVAQAEAQLELANLTLNRAEELLKTNAASRSTADNARAAQRTAAAQLRSAQAQLRQSEINLGYTEIRSPIDGRIGRIAITPGNVVGPSSGALATVVSQDPAYVVFPVSVTRLLQLRAQFSTQGGLEAMKIRLRLPDGRVYGETGQLKLQDVSVARDTDTIILRGTIANPPLRGGGHELTHDEMVRVILEGPTPRDILAIPRAAVLTDQQGSYIYVVDDKDVARQRRVKLGQSTAETAAVVDGLAEGERVIVEGVQRARPNAQVAPTPLAPTPAAAQMGEK</sequence>
<dbReference type="PANTHER" id="PTHR30158:SF3">
    <property type="entry name" value="MULTIDRUG EFFLUX PUMP SUBUNIT ACRA-RELATED"/>
    <property type="match status" value="1"/>
</dbReference>
<dbReference type="InterPro" id="IPR058625">
    <property type="entry name" value="MdtA-like_BSH"/>
</dbReference>
<dbReference type="Gene3D" id="1.10.287.470">
    <property type="entry name" value="Helix hairpin bin"/>
    <property type="match status" value="1"/>
</dbReference>
<dbReference type="Gene3D" id="2.40.30.170">
    <property type="match status" value="1"/>
</dbReference>
<feature type="signal peptide" evidence="4">
    <location>
        <begin position="1"/>
        <end position="29"/>
    </location>
</feature>
<evidence type="ECO:0000259" key="6">
    <source>
        <dbReference type="Pfam" id="PF25917"/>
    </source>
</evidence>
<comment type="similarity">
    <text evidence="1">Belongs to the membrane fusion protein (MFP) (TC 8.A.1) family.</text>
</comment>
<dbReference type="PANTHER" id="PTHR30158">
    <property type="entry name" value="ACRA/E-RELATED COMPONENT OF DRUG EFFLUX TRANSPORTER"/>
    <property type="match status" value="1"/>
</dbReference>
<protein>
    <submittedName>
        <fullName evidence="8">Membrane fusion protein, multidrug efflux system</fullName>
    </submittedName>
</protein>
<evidence type="ECO:0000313" key="8">
    <source>
        <dbReference type="EMBL" id="SNB52305.1"/>
    </source>
</evidence>
<evidence type="ECO:0000313" key="9">
    <source>
        <dbReference type="Proteomes" id="UP000198418"/>
    </source>
</evidence>
<feature type="domain" description="Multidrug resistance protein MdtA-like barrel-sandwich hybrid" evidence="6">
    <location>
        <begin position="63"/>
        <end position="194"/>
    </location>
</feature>
<dbReference type="Pfam" id="PF25876">
    <property type="entry name" value="HH_MFP_RND"/>
    <property type="match status" value="1"/>
</dbReference>
<dbReference type="GO" id="GO:0022857">
    <property type="term" value="F:transmembrane transporter activity"/>
    <property type="evidence" value="ECO:0007669"/>
    <property type="project" value="InterPro"/>
</dbReference>
<dbReference type="Gene3D" id="2.40.50.100">
    <property type="match status" value="1"/>
</dbReference>
<dbReference type="Pfam" id="PF25989">
    <property type="entry name" value="YknX_C"/>
    <property type="match status" value="1"/>
</dbReference>
<evidence type="ECO:0000259" key="7">
    <source>
        <dbReference type="Pfam" id="PF25989"/>
    </source>
</evidence>
<feature type="compositionally biased region" description="Low complexity" evidence="3">
    <location>
        <begin position="378"/>
        <end position="387"/>
    </location>
</feature>
<dbReference type="GO" id="GO:0005886">
    <property type="term" value="C:plasma membrane"/>
    <property type="evidence" value="ECO:0007669"/>
    <property type="project" value="TreeGrafter"/>
</dbReference>
<dbReference type="AlphaFoldDB" id="A0A212PYX8"/>
<evidence type="ECO:0000256" key="2">
    <source>
        <dbReference type="SAM" id="Coils"/>
    </source>
</evidence>
<dbReference type="Proteomes" id="UP000198418">
    <property type="component" value="Unassembled WGS sequence"/>
</dbReference>
<dbReference type="OrthoDB" id="9816569at2"/>
<dbReference type="InterPro" id="IPR058637">
    <property type="entry name" value="YknX-like_C"/>
</dbReference>
<dbReference type="NCBIfam" id="TIGR01730">
    <property type="entry name" value="RND_mfp"/>
    <property type="match status" value="1"/>
</dbReference>
<feature type="domain" description="YknX-like C-terminal permuted SH3-like" evidence="7">
    <location>
        <begin position="304"/>
        <end position="362"/>
    </location>
</feature>
<dbReference type="Gene3D" id="2.40.420.20">
    <property type="match status" value="1"/>
</dbReference>
<accession>A0A212PYX8</accession>
<name>A0A212PYX8_RHOAC</name>
<dbReference type="GO" id="GO:0046677">
    <property type="term" value="P:response to antibiotic"/>
    <property type="evidence" value="ECO:0007669"/>
    <property type="project" value="TreeGrafter"/>
</dbReference>
<feature type="coiled-coil region" evidence="2">
    <location>
        <begin position="102"/>
        <end position="129"/>
    </location>
</feature>
<evidence type="ECO:0000256" key="1">
    <source>
        <dbReference type="ARBA" id="ARBA00009477"/>
    </source>
</evidence>
<dbReference type="RefSeq" id="WP_088518723.1">
    <property type="nucleotide sequence ID" value="NZ_FYDG01000001.1"/>
</dbReference>
<feature type="chain" id="PRO_5013120964" evidence="4">
    <location>
        <begin position="30"/>
        <end position="387"/>
    </location>
</feature>
<organism evidence="8 9">
    <name type="scientific">Rhodoblastus acidophilus</name>
    <name type="common">Rhodopseudomonas acidophila</name>
    <dbReference type="NCBI Taxonomy" id="1074"/>
    <lineage>
        <taxon>Bacteria</taxon>
        <taxon>Pseudomonadati</taxon>
        <taxon>Pseudomonadota</taxon>
        <taxon>Alphaproteobacteria</taxon>
        <taxon>Hyphomicrobiales</taxon>
        <taxon>Rhodoblastaceae</taxon>
        <taxon>Rhodoblastus</taxon>
    </lineage>
</organism>
<dbReference type="SUPFAM" id="SSF111369">
    <property type="entry name" value="HlyD-like secretion proteins"/>
    <property type="match status" value="1"/>
</dbReference>
<reference evidence="9" key="1">
    <citation type="submission" date="2017-06" db="EMBL/GenBank/DDBJ databases">
        <authorList>
            <person name="Varghese N."/>
            <person name="Submissions S."/>
        </authorList>
    </citation>
    <scope>NUCLEOTIDE SEQUENCE [LARGE SCALE GENOMIC DNA]</scope>
    <source>
        <strain evidence="9">DSM 137</strain>
    </source>
</reference>
<dbReference type="InterPro" id="IPR006143">
    <property type="entry name" value="RND_pump_MFP"/>
</dbReference>
<feature type="domain" description="Multidrug resistance protein MdtA-like alpha-helical hairpin" evidence="5">
    <location>
        <begin position="105"/>
        <end position="171"/>
    </location>
</feature>
<keyword evidence="2" id="KW-0175">Coiled coil</keyword>
<gene>
    <name evidence="8" type="ORF">SAMN06265338_101226</name>
</gene>
<evidence type="ECO:0000259" key="5">
    <source>
        <dbReference type="Pfam" id="PF25876"/>
    </source>
</evidence>
<dbReference type="Pfam" id="PF25917">
    <property type="entry name" value="BSH_RND"/>
    <property type="match status" value="1"/>
</dbReference>
<proteinExistence type="inferred from homology"/>
<dbReference type="EMBL" id="FYDG01000001">
    <property type="protein sequence ID" value="SNB52305.1"/>
    <property type="molecule type" value="Genomic_DNA"/>
</dbReference>
<evidence type="ECO:0000256" key="4">
    <source>
        <dbReference type="SAM" id="SignalP"/>
    </source>
</evidence>
<evidence type="ECO:0000256" key="3">
    <source>
        <dbReference type="SAM" id="MobiDB-lite"/>
    </source>
</evidence>
<keyword evidence="4" id="KW-0732">Signal</keyword>
<feature type="region of interest" description="Disordered" evidence="3">
    <location>
        <begin position="368"/>
        <end position="387"/>
    </location>
</feature>
<keyword evidence="9" id="KW-1185">Reference proteome</keyword>